<keyword evidence="5" id="KW-0460">Magnesium</keyword>
<reference evidence="6" key="1">
    <citation type="submission" date="2021-01" db="EMBL/GenBank/DDBJ databases">
        <title>Description of Breznakiella homolactica.</title>
        <authorList>
            <person name="Song Y."/>
            <person name="Brune A."/>
        </authorList>
    </citation>
    <scope>NUCLEOTIDE SEQUENCE</scope>
    <source>
        <strain evidence="6">RmG30</strain>
    </source>
</reference>
<dbReference type="GO" id="GO:0046872">
    <property type="term" value="F:metal ion binding"/>
    <property type="evidence" value="ECO:0007669"/>
    <property type="project" value="UniProtKB-KW"/>
</dbReference>
<evidence type="ECO:0000256" key="5">
    <source>
        <dbReference type="PIRSR" id="PIRSR605493-1"/>
    </source>
</evidence>
<evidence type="ECO:0000256" key="2">
    <source>
        <dbReference type="ARBA" id="ARBA00016549"/>
    </source>
</evidence>
<evidence type="ECO:0000256" key="4">
    <source>
        <dbReference type="ARBA" id="ARBA00030169"/>
    </source>
</evidence>
<dbReference type="Pfam" id="PF03737">
    <property type="entry name" value="RraA-like"/>
    <property type="match status" value="1"/>
</dbReference>
<dbReference type="CDD" id="cd16841">
    <property type="entry name" value="RraA_family"/>
    <property type="match status" value="1"/>
</dbReference>
<dbReference type="PANTHER" id="PTHR33254">
    <property type="entry name" value="4-HYDROXY-4-METHYL-2-OXOGLUTARATE ALDOLASE 3-RELATED"/>
    <property type="match status" value="1"/>
</dbReference>
<dbReference type="Gene3D" id="3.50.30.40">
    <property type="entry name" value="Ribonuclease E inhibitor RraA/RraA-like"/>
    <property type="match status" value="1"/>
</dbReference>
<feature type="binding site" evidence="5">
    <location>
        <position position="130"/>
    </location>
    <ligand>
        <name>Mg(2+)</name>
        <dbReference type="ChEBI" id="CHEBI:18420"/>
    </ligand>
</feature>
<evidence type="ECO:0000313" key="7">
    <source>
        <dbReference type="Proteomes" id="UP000595917"/>
    </source>
</evidence>
<name>A0A7T8BBI8_9SPIR</name>
<dbReference type="InterPro" id="IPR005493">
    <property type="entry name" value="RraA/RraA-like"/>
</dbReference>
<dbReference type="InterPro" id="IPR036704">
    <property type="entry name" value="RraA/RraA-like_sf"/>
</dbReference>
<dbReference type="PANTHER" id="PTHR33254:SF4">
    <property type="entry name" value="4-HYDROXY-4-METHYL-2-OXOGLUTARATE ALDOLASE 3-RELATED"/>
    <property type="match status" value="1"/>
</dbReference>
<comment type="cofactor">
    <cofactor evidence="5">
        <name>Mg(2+)</name>
        <dbReference type="ChEBI" id="CHEBI:18420"/>
    </cofactor>
</comment>
<evidence type="ECO:0000313" key="6">
    <source>
        <dbReference type="EMBL" id="QQO10085.1"/>
    </source>
</evidence>
<comment type="cofactor">
    <cofactor evidence="1">
        <name>a divalent metal cation</name>
        <dbReference type="ChEBI" id="CHEBI:60240"/>
    </cofactor>
</comment>
<keyword evidence="7" id="KW-1185">Reference proteome</keyword>
<gene>
    <name evidence="6" type="ORF">JFL75_03980</name>
</gene>
<dbReference type="AlphaFoldDB" id="A0A7T8BBI8"/>
<feature type="binding site" evidence="5">
    <location>
        <position position="129"/>
    </location>
    <ligand>
        <name>substrate</name>
    </ligand>
</feature>
<dbReference type="Proteomes" id="UP000595917">
    <property type="component" value="Chromosome"/>
</dbReference>
<evidence type="ECO:0000256" key="3">
    <source>
        <dbReference type="ARBA" id="ARBA00029596"/>
    </source>
</evidence>
<protein>
    <recommendedName>
        <fullName evidence="2">Putative 4-hydroxy-4-methyl-2-oxoglutarate aldolase</fullName>
    </recommendedName>
    <alternativeName>
        <fullName evidence="3">Regulator of ribonuclease activity homolog</fullName>
    </alternativeName>
    <alternativeName>
        <fullName evidence="4">RraA-like protein</fullName>
    </alternativeName>
</protein>
<accession>A0A7T8BBI8</accession>
<dbReference type="EMBL" id="CP067089">
    <property type="protein sequence ID" value="QQO10085.1"/>
    <property type="molecule type" value="Genomic_DNA"/>
</dbReference>
<dbReference type="RefSeq" id="WP_215627389.1">
    <property type="nucleotide sequence ID" value="NZ_CP067089.2"/>
</dbReference>
<keyword evidence="5" id="KW-0479">Metal-binding</keyword>
<proteinExistence type="predicted"/>
<sequence>MEAKAYDEILSLQKRWIRIRSANLYDTMDHMGYGDQCLDLTIKPIVPGARIAGVAVTVQGRRAPLTEEDLKKNPKLQPDFDDFQTIAHPGCVIVVDGGGEAFTGKFGEMTSWAFKQNGATGIVVDGYIRDYEGLVEIPDYTVCARGTSPIESNRRWIQADFNSIIGMPGTVTSSVRVAPGDWIIGDTDGVIVVPKEISMEVLAEAEKIEDAEEGMRRDMQKGMTFSDAFKKWGRA</sequence>
<organism evidence="6 7">
    <name type="scientific">Breznakiella homolactica</name>
    <dbReference type="NCBI Taxonomy" id="2798577"/>
    <lineage>
        <taxon>Bacteria</taxon>
        <taxon>Pseudomonadati</taxon>
        <taxon>Spirochaetota</taxon>
        <taxon>Spirochaetia</taxon>
        <taxon>Spirochaetales</taxon>
        <taxon>Breznakiellaceae</taxon>
        <taxon>Breznakiella</taxon>
    </lineage>
</organism>
<evidence type="ECO:0000256" key="1">
    <source>
        <dbReference type="ARBA" id="ARBA00001968"/>
    </source>
</evidence>
<dbReference type="SUPFAM" id="SSF89562">
    <property type="entry name" value="RraA-like"/>
    <property type="match status" value="1"/>
</dbReference>
<dbReference type="KEGG" id="bhc:JFL75_03980"/>